<dbReference type="InterPro" id="IPR002156">
    <property type="entry name" value="RNaseH_domain"/>
</dbReference>
<reference evidence="2" key="1">
    <citation type="submission" date="2020-06" db="EMBL/GenBank/DDBJ databases">
        <authorList>
            <person name="Li T."/>
            <person name="Hu X."/>
            <person name="Zhang T."/>
            <person name="Song X."/>
            <person name="Zhang H."/>
            <person name="Dai N."/>
            <person name="Sheng W."/>
            <person name="Hou X."/>
            <person name="Wei L."/>
        </authorList>
    </citation>
    <scope>NUCLEOTIDE SEQUENCE</scope>
    <source>
        <strain evidence="2">KEN8</strain>
        <tissue evidence="2">Leaf</tissue>
    </source>
</reference>
<gene>
    <name evidence="2" type="ORF">Scaly_1920800</name>
</gene>
<reference evidence="2" key="2">
    <citation type="journal article" date="2024" name="Plant">
        <title>Genomic evolution and insights into agronomic trait innovations of Sesamum species.</title>
        <authorList>
            <person name="Miao H."/>
            <person name="Wang L."/>
            <person name="Qu L."/>
            <person name="Liu H."/>
            <person name="Sun Y."/>
            <person name="Le M."/>
            <person name="Wang Q."/>
            <person name="Wei S."/>
            <person name="Zheng Y."/>
            <person name="Lin W."/>
            <person name="Duan Y."/>
            <person name="Cao H."/>
            <person name="Xiong S."/>
            <person name="Wang X."/>
            <person name="Wei L."/>
            <person name="Li C."/>
            <person name="Ma Q."/>
            <person name="Ju M."/>
            <person name="Zhao R."/>
            <person name="Li G."/>
            <person name="Mu C."/>
            <person name="Tian Q."/>
            <person name="Mei H."/>
            <person name="Zhang T."/>
            <person name="Gao T."/>
            <person name="Zhang H."/>
        </authorList>
    </citation>
    <scope>NUCLEOTIDE SEQUENCE</scope>
    <source>
        <strain evidence="2">KEN8</strain>
    </source>
</reference>
<dbReference type="EMBL" id="JACGWM010000011">
    <property type="protein sequence ID" value="KAL0342582.1"/>
    <property type="molecule type" value="Genomic_DNA"/>
</dbReference>
<dbReference type="GO" id="GO:0003676">
    <property type="term" value="F:nucleic acid binding"/>
    <property type="evidence" value="ECO:0007669"/>
    <property type="project" value="InterPro"/>
</dbReference>
<dbReference type="PANTHER" id="PTHR48475:SF2">
    <property type="entry name" value="RIBONUCLEASE H"/>
    <property type="match status" value="1"/>
</dbReference>
<comment type="caution">
    <text evidence="2">The sequence shown here is derived from an EMBL/GenBank/DDBJ whole genome shotgun (WGS) entry which is preliminary data.</text>
</comment>
<dbReference type="SUPFAM" id="SSF56672">
    <property type="entry name" value="DNA/RNA polymerases"/>
    <property type="match status" value="1"/>
</dbReference>
<accession>A0AAW2NHX1</accession>
<name>A0AAW2NHX1_9LAMI</name>
<feature type="domain" description="RNase H type-1" evidence="1">
    <location>
        <begin position="77"/>
        <end position="150"/>
    </location>
</feature>
<dbReference type="Pfam" id="PF13456">
    <property type="entry name" value="RVT_3"/>
    <property type="match status" value="1"/>
</dbReference>
<sequence length="157" mass="17797">MAMSFGLMNGGASYQCLVDKIFRYQLGRNVEVYMDDMLVKCARWTILRVYGNQRGIEANPIKFKAILDMKAPTNINEDSGTGIVITSPQGDDMQFAIMFEFKASNNKVEYEVLIIGMGMAHEVGARRLIAYSDSQLIVKQIEGMYEVKEENMVPYQQ</sequence>
<evidence type="ECO:0000313" key="2">
    <source>
        <dbReference type="EMBL" id="KAL0342582.1"/>
    </source>
</evidence>
<protein>
    <recommendedName>
        <fullName evidence="1">RNase H type-1 domain-containing protein</fullName>
    </recommendedName>
</protein>
<dbReference type="PANTHER" id="PTHR48475">
    <property type="entry name" value="RIBONUCLEASE H"/>
    <property type="match status" value="1"/>
</dbReference>
<proteinExistence type="predicted"/>
<dbReference type="InterPro" id="IPR043502">
    <property type="entry name" value="DNA/RNA_pol_sf"/>
</dbReference>
<dbReference type="InterPro" id="IPR036397">
    <property type="entry name" value="RNaseH_sf"/>
</dbReference>
<dbReference type="Gene3D" id="3.30.420.10">
    <property type="entry name" value="Ribonuclease H-like superfamily/Ribonuclease H"/>
    <property type="match status" value="1"/>
</dbReference>
<dbReference type="GO" id="GO:0004523">
    <property type="term" value="F:RNA-DNA hybrid ribonuclease activity"/>
    <property type="evidence" value="ECO:0007669"/>
    <property type="project" value="InterPro"/>
</dbReference>
<organism evidence="2">
    <name type="scientific">Sesamum calycinum</name>
    <dbReference type="NCBI Taxonomy" id="2727403"/>
    <lineage>
        <taxon>Eukaryota</taxon>
        <taxon>Viridiplantae</taxon>
        <taxon>Streptophyta</taxon>
        <taxon>Embryophyta</taxon>
        <taxon>Tracheophyta</taxon>
        <taxon>Spermatophyta</taxon>
        <taxon>Magnoliopsida</taxon>
        <taxon>eudicotyledons</taxon>
        <taxon>Gunneridae</taxon>
        <taxon>Pentapetalae</taxon>
        <taxon>asterids</taxon>
        <taxon>lamiids</taxon>
        <taxon>Lamiales</taxon>
        <taxon>Pedaliaceae</taxon>
        <taxon>Sesamum</taxon>
    </lineage>
</organism>
<evidence type="ECO:0000259" key="1">
    <source>
        <dbReference type="Pfam" id="PF13456"/>
    </source>
</evidence>
<dbReference type="AlphaFoldDB" id="A0AAW2NHX1"/>